<dbReference type="AlphaFoldDB" id="A0A1I0EHG3"/>
<sequence>MYINVHKKVYSHPGSHISQTYFTMTYIVKTSPSESIGEKSFEEKRTSIFLLYFI</sequence>
<organism evidence="1 2">
    <name type="scientific">Thorsellia anophelis DSM 18579</name>
    <dbReference type="NCBI Taxonomy" id="1123402"/>
    <lineage>
        <taxon>Bacteria</taxon>
        <taxon>Pseudomonadati</taxon>
        <taxon>Pseudomonadota</taxon>
        <taxon>Gammaproteobacteria</taxon>
        <taxon>Enterobacterales</taxon>
        <taxon>Thorselliaceae</taxon>
        <taxon>Thorsellia</taxon>
    </lineage>
</organism>
<protein>
    <submittedName>
        <fullName evidence="1">Uncharacterized protein</fullName>
    </submittedName>
</protein>
<proteinExistence type="predicted"/>
<accession>A0A1I0EHG3</accession>
<reference evidence="2" key="1">
    <citation type="submission" date="2016-10" db="EMBL/GenBank/DDBJ databases">
        <authorList>
            <person name="Varghese N."/>
            <person name="Submissions S."/>
        </authorList>
    </citation>
    <scope>NUCLEOTIDE SEQUENCE [LARGE SCALE GENOMIC DNA]</scope>
    <source>
        <strain evidence="2">DSM 18579</strain>
    </source>
</reference>
<evidence type="ECO:0000313" key="1">
    <source>
        <dbReference type="EMBL" id="SET44747.1"/>
    </source>
</evidence>
<gene>
    <name evidence="1" type="ORF">SAMN02583745_02385</name>
</gene>
<evidence type="ECO:0000313" key="2">
    <source>
        <dbReference type="Proteomes" id="UP000242642"/>
    </source>
</evidence>
<keyword evidence="2" id="KW-1185">Reference proteome</keyword>
<dbReference type="EMBL" id="FOHV01000027">
    <property type="protein sequence ID" value="SET44747.1"/>
    <property type="molecule type" value="Genomic_DNA"/>
</dbReference>
<name>A0A1I0EHG3_9GAMM</name>
<dbReference type="Proteomes" id="UP000242642">
    <property type="component" value="Unassembled WGS sequence"/>
</dbReference>